<evidence type="ECO:0000313" key="2">
    <source>
        <dbReference type="Proteomes" id="UP000224567"/>
    </source>
</evidence>
<organism evidence="1 2">
    <name type="scientific">Capsicum baccatum</name>
    <name type="common">Peruvian pepper</name>
    <dbReference type="NCBI Taxonomy" id="33114"/>
    <lineage>
        <taxon>Eukaryota</taxon>
        <taxon>Viridiplantae</taxon>
        <taxon>Streptophyta</taxon>
        <taxon>Embryophyta</taxon>
        <taxon>Tracheophyta</taxon>
        <taxon>Spermatophyta</taxon>
        <taxon>Magnoliopsida</taxon>
        <taxon>eudicotyledons</taxon>
        <taxon>Gunneridae</taxon>
        <taxon>Pentapetalae</taxon>
        <taxon>asterids</taxon>
        <taxon>lamiids</taxon>
        <taxon>Solanales</taxon>
        <taxon>Solanaceae</taxon>
        <taxon>Solanoideae</taxon>
        <taxon>Capsiceae</taxon>
        <taxon>Capsicum</taxon>
    </lineage>
</organism>
<dbReference type="OrthoDB" id="1302292at2759"/>
<accession>A0A2G2WX91</accession>
<dbReference type="AlphaFoldDB" id="A0A2G2WX91"/>
<protein>
    <submittedName>
        <fullName evidence="1">Uncharacterized protein</fullName>
    </submittedName>
</protein>
<reference evidence="1 2" key="1">
    <citation type="journal article" date="2017" name="Genome Biol.">
        <title>New reference genome sequences of hot pepper reveal the massive evolution of plant disease-resistance genes by retroduplication.</title>
        <authorList>
            <person name="Kim S."/>
            <person name="Park J."/>
            <person name="Yeom S.I."/>
            <person name="Kim Y.M."/>
            <person name="Seo E."/>
            <person name="Kim K.T."/>
            <person name="Kim M.S."/>
            <person name="Lee J.M."/>
            <person name="Cheong K."/>
            <person name="Shin H.S."/>
            <person name="Kim S.B."/>
            <person name="Han K."/>
            <person name="Lee J."/>
            <person name="Park M."/>
            <person name="Lee H.A."/>
            <person name="Lee H.Y."/>
            <person name="Lee Y."/>
            <person name="Oh S."/>
            <person name="Lee J.H."/>
            <person name="Choi E."/>
            <person name="Choi E."/>
            <person name="Lee S.E."/>
            <person name="Jeon J."/>
            <person name="Kim H."/>
            <person name="Choi G."/>
            <person name="Song H."/>
            <person name="Lee J."/>
            <person name="Lee S.C."/>
            <person name="Kwon J.K."/>
            <person name="Lee H.Y."/>
            <person name="Koo N."/>
            <person name="Hong Y."/>
            <person name="Kim R.W."/>
            <person name="Kang W.H."/>
            <person name="Huh J.H."/>
            <person name="Kang B.C."/>
            <person name="Yang T.J."/>
            <person name="Lee Y.H."/>
            <person name="Bennetzen J.L."/>
            <person name="Choi D."/>
        </authorList>
    </citation>
    <scope>NUCLEOTIDE SEQUENCE [LARGE SCALE GENOMIC DNA]</scope>
    <source>
        <strain evidence="2">cv. PBC81</strain>
    </source>
</reference>
<gene>
    <name evidence="1" type="ORF">CQW23_09589</name>
</gene>
<evidence type="ECO:0000313" key="1">
    <source>
        <dbReference type="EMBL" id="PHT49842.1"/>
    </source>
</evidence>
<dbReference type="EMBL" id="MLFT02000004">
    <property type="protein sequence ID" value="PHT49842.1"/>
    <property type="molecule type" value="Genomic_DNA"/>
</dbReference>
<dbReference type="Proteomes" id="UP000224567">
    <property type="component" value="Unassembled WGS sequence"/>
</dbReference>
<comment type="caution">
    <text evidence="1">The sequence shown here is derived from an EMBL/GenBank/DDBJ whole genome shotgun (WGS) entry which is preliminary data.</text>
</comment>
<dbReference type="STRING" id="33114.A0A2G2WX91"/>
<reference evidence="2" key="2">
    <citation type="journal article" date="2017" name="J. Anim. Genet.">
        <title>Multiple reference genome sequences of hot pepper reveal the massive evolution of plant disease resistance genes by retroduplication.</title>
        <authorList>
            <person name="Kim S."/>
            <person name="Park J."/>
            <person name="Yeom S.-I."/>
            <person name="Kim Y.-M."/>
            <person name="Seo E."/>
            <person name="Kim K.-T."/>
            <person name="Kim M.-S."/>
            <person name="Lee J.M."/>
            <person name="Cheong K."/>
            <person name="Shin H.-S."/>
            <person name="Kim S.-B."/>
            <person name="Han K."/>
            <person name="Lee J."/>
            <person name="Park M."/>
            <person name="Lee H.-A."/>
            <person name="Lee H.-Y."/>
            <person name="Lee Y."/>
            <person name="Oh S."/>
            <person name="Lee J.H."/>
            <person name="Choi E."/>
            <person name="Choi E."/>
            <person name="Lee S.E."/>
            <person name="Jeon J."/>
            <person name="Kim H."/>
            <person name="Choi G."/>
            <person name="Song H."/>
            <person name="Lee J."/>
            <person name="Lee S.-C."/>
            <person name="Kwon J.-K."/>
            <person name="Lee H.-Y."/>
            <person name="Koo N."/>
            <person name="Hong Y."/>
            <person name="Kim R.W."/>
            <person name="Kang W.-H."/>
            <person name="Huh J.H."/>
            <person name="Kang B.-C."/>
            <person name="Yang T.-J."/>
            <person name="Lee Y.-H."/>
            <person name="Bennetzen J.L."/>
            <person name="Choi D."/>
        </authorList>
    </citation>
    <scope>NUCLEOTIDE SEQUENCE [LARGE SCALE GENOMIC DNA]</scope>
    <source>
        <strain evidence="2">cv. PBC81</strain>
    </source>
</reference>
<name>A0A2G2WX91_CAPBA</name>
<sequence length="273" mass="31024">MSASPIKTKGSSEVDSYWKKIRDLEDLMNSKVYTCSIESILEEYILFSNLKLKICKHMDILFTLFLSFTRDLKRLKEKFLFPLNIGLHWSIGGDIQADVDVGYVLSKVNCLLKSLFEYSIATRTSPRDRYWKKVKLRFDDARGTSPPVIKIPDDMDNPLRNISALIDEVSDESISGSNLMEPPSTAKMGEEPTSVSCIKTVIQGKLSKCDVDYASSLEDEIQVIIKDMDCKDVDISLLGKLLHDFFDLATLYEQARSMLHDMDVEAAREELIL</sequence>
<proteinExistence type="predicted"/>
<keyword evidence="2" id="KW-1185">Reference proteome</keyword>